<sequence length="66" mass="7241">MSDTIPATCAESATDNMSTLTKGIADWVPASNMVPLTEYSWEKALETDPANNKKIKIYFIGLVLFS</sequence>
<proteinExistence type="predicted"/>
<comment type="caution">
    <text evidence="1">The sequence shown here is derived from an EMBL/GenBank/DDBJ whole genome shotgun (WGS) entry which is preliminary data.</text>
</comment>
<dbReference type="Proteomes" id="UP000010953">
    <property type="component" value="Unassembled WGS sequence"/>
</dbReference>
<gene>
    <name evidence="1" type="ORF">C943_01738</name>
</gene>
<organism evidence="1 2">
    <name type="scientific">Mariniradius saccharolyticus AK6</name>
    <dbReference type="NCBI Taxonomy" id="1239962"/>
    <lineage>
        <taxon>Bacteria</taxon>
        <taxon>Pseudomonadati</taxon>
        <taxon>Bacteroidota</taxon>
        <taxon>Cytophagia</taxon>
        <taxon>Cytophagales</taxon>
        <taxon>Cyclobacteriaceae</taxon>
        <taxon>Mariniradius</taxon>
    </lineage>
</organism>
<reference evidence="1" key="1">
    <citation type="submission" date="2013-01" db="EMBL/GenBank/DDBJ databases">
        <title>Genome assembly of Mariniradius saccharolyticus AK6.</title>
        <authorList>
            <person name="Vaidya B."/>
            <person name="Khatri I."/>
            <person name="Tanuku N.R.S."/>
            <person name="Subramanian S."/>
            <person name="Pinnaka A."/>
        </authorList>
    </citation>
    <scope>NUCLEOTIDE SEQUENCE [LARGE SCALE GENOMIC DNA]</scope>
    <source>
        <strain evidence="1">AK6</strain>
    </source>
</reference>
<accession>M7XBM2</accession>
<evidence type="ECO:0000313" key="2">
    <source>
        <dbReference type="Proteomes" id="UP000010953"/>
    </source>
</evidence>
<dbReference type="InParanoid" id="M7XBM2"/>
<protein>
    <submittedName>
        <fullName evidence="1">Uncharacterized protein</fullName>
    </submittedName>
</protein>
<dbReference type="AlphaFoldDB" id="M7XBM2"/>
<keyword evidence="2" id="KW-1185">Reference proteome</keyword>
<evidence type="ECO:0000313" key="1">
    <source>
        <dbReference type="EMBL" id="EMS32003.1"/>
    </source>
</evidence>
<dbReference type="EMBL" id="AMZY02000016">
    <property type="protein sequence ID" value="EMS32003.1"/>
    <property type="molecule type" value="Genomic_DNA"/>
</dbReference>
<name>M7XBM2_9BACT</name>